<evidence type="ECO:0000313" key="2">
    <source>
        <dbReference type="WBParaSite" id="PgR056X_g039_t01"/>
    </source>
</evidence>
<name>A0A915BU14_PARUN</name>
<dbReference type="AlphaFoldDB" id="A0A915BU14"/>
<evidence type="ECO:0000313" key="1">
    <source>
        <dbReference type="Proteomes" id="UP000887569"/>
    </source>
</evidence>
<dbReference type="Proteomes" id="UP000887569">
    <property type="component" value="Unplaced"/>
</dbReference>
<reference evidence="2" key="1">
    <citation type="submission" date="2022-11" db="UniProtKB">
        <authorList>
            <consortium name="WormBaseParasite"/>
        </authorList>
    </citation>
    <scope>IDENTIFICATION</scope>
</reference>
<accession>A0A915BU14</accession>
<keyword evidence="1" id="KW-1185">Reference proteome</keyword>
<sequence length="68" mass="7475">MVVCRKFAVGVASSRSLTSIVAAKLTMAHSLLSHRRRTHAVMERYHVTVTGHVATLDITIDLLPPHIT</sequence>
<dbReference type="WBParaSite" id="PgR056X_g039_t01">
    <property type="protein sequence ID" value="PgR056X_g039_t01"/>
    <property type="gene ID" value="PgR056X_g039"/>
</dbReference>
<organism evidence="1 2">
    <name type="scientific">Parascaris univalens</name>
    <name type="common">Nematode worm</name>
    <dbReference type="NCBI Taxonomy" id="6257"/>
    <lineage>
        <taxon>Eukaryota</taxon>
        <taxon>Metazoa</taxon>
        <taxon>Ecdysozoa</taxon>
        <taxon>Nematoda</taxon>
        <taxon>Chromadorea</taxon>
        <taxon>Rhabditida</taxon>
        <taxon>Spirurina</taxon>
        <taxon>Ascaridomorpha</taxon>
        <taxon>Ascaridoidea</taxon>
        <taxon>Ascarididae</taxon>
        <taxon>Parascaris</taxon>
    </lineage>
</organism>
<proteinExistence type="predicted"/>
<protein>
    <submittedName>
        <fullName evidence="2">Secreted protein</fullName>
    </submittedName>
</protein>